<reference evidence="2 3" key="1">
    <citation type="submission" date="2010-10" db="EMBL/GenBank/DDBJ databases">
        <title>Complete sequence of Frankia sp. EuI1c.</title>
        <authorList>
            <consortium name="US DOE Joint Genome Institute"/>
            <person name="Lucas S."/>
            <person name="Copeland A."/>
            <person name="Lapidus A."/>
            <person name="Cheng J.-F."/>
            <person name="Bruce D."/>
            <person name="Goodwin L."/>
            <person name="Pitluck S."/>
            <person name="Chertkov O."/>
            <person name="Detter J.C."/>
            <person name="Han C."/>
            <person name="Tapia R."/>
            <person name="Land M."/>
            <person name="Hauser L."/>
            <person name="Jeffries C."/>
            <person name="Kyrpides N."/>
            <person name="Ivanova N."/>
            <person name="Mikhailova N."/>
            <person name="Beauchemin N."/>
            <person name="Sen A."/>
            <person name="Sur S.A."/>
            <person name="Gtari M."/>
            <person name="Wall L."/>
            <person name="Tisa L."/>
            <person name="Woyke T."/>
        </authorList>
    </citation>
    <scope>NUCLEOTIDE SEQUENCE [LARGE SCALE GENOMIC DNA]</scope>
    <source>
        <strain evidence="3">DSM 45817 / CECT 9037 / EuI1c</strain>
    </source>
</reference>
<dbReference type="HOGENOM" id="CLU_117563_0_0_11"/>
<dbReference type="Pfam" id="PF00583">
    <property type="entry name" value="Acetyltransf_1"/>
    <property type="match status" value="1"/>
</dbReference>
<keyword evidence="2" id="KW-0808">Transferase</keyword>
<organism evidence="2 3">
    <name type="scientific">Pseudofrankia inefficax (strain DSM 45817 / CECT 9037 / DDB 130130 / EuI1c)</name>
    <name type="common">Frankia inefficax</name>
    <dbReference type="NCBI Taxonomy" id="298654"/>
    <lineage>
        <taxon>Bacteria</taxon>
        <taxon>Bacillati</taxon>
        <taxon>Actinomycetota</taxon>
        <taxon>Actinomycetes</taxon>
        <taxon>Frankiales</taxon>
        <taxon>Frankiaceae</taxon>
        <taxon>Pseudofrankia</taxon>
    </lineage>
</organism>
<keyword evidence="3" id="KW-1185">Reference proteome</keyword>
<dbReference type="Gene3D" id="3.40.630.30">
    <property type="match status" value="1"/>
</dbReference>
<dbReference type="InterPro" id="IPR000182">
    <property type="entry name" value="GNAT_dom"/>
</dbReference>
<dbReference type="STRING" id="298654.FraEuI1c_3958"/>
<dbReference type="InParanoid" id="E3J6P0"/>
<dbReference type="Proteomes" id="UP000002484">
    <property type="component" value="Chromosome"/>
</dbReference>
<dbReference type="PROSITE" id="PS51186">
    <property type="entry name" value="GNAT"/>
    <property type="match status" value="1"/>
</dbReference>
<dbReference type="AlphaFoldDB" id="E3J6P0"/>
<dbReference type="InterPro" id="IPR017255">
    <property type="entry name" value="AcTrfase_GNAT_prd"/>
</dbReference>
<feature type="domain" description="N-acetyltransferase" evidence="1">
    <location>
        <begin position="8"/>
        <end position="151"/>
    </location>
</feature>
<dbReference type="RefSeq" id="WP_013425082.1">
    <property type="nucleotide sequence ID" value="NC_014666.1"/>
</dbReference>
<dbReference type="OrthoDB" id="8593648at2"/>
<name>E3J6P0_PSEI1</name>
<protein>
    <submittedName>
        <fullName evidence="2">GCN5-related N-acetyltransferase</fullName>
    </submittedName>
</protein>
<dbReference type="CDD" id="cd04301">
    <property type="entry name" value="NAT_SF"/>
    <property type="match status" value="1"/>
</dbReference>
<dbReference type="KEGG" id="fri:FraEuI1c_3958"/>
<proteinExistence type="predicted"/>
<dbReference type="EMBL" id="CP002299">
    <property type="protein sequence ID" value="ADP81964.1"/>
    <property type="molecule type" value="Genomic_DNA"/>
</dbReference>
<evidence type="ECO:0000259" key="1">
    <source>
        <dbReference type="PROSITE" id="PS51186"/>
    </source>
</evidence>
<dbReference type="PANTHER" id="PTHR43072">
    <property type="entry name" value="N-ACETYLTRANSFERASE"/>
    <property type="match status" value="1"/>
</dbReference>
<dbReference type="PIRSF" id="PIRSF037663">
    <property type="entry name" value="Acetyltransf_GNAT_prd"/>
    <property type="match status" value="1"/>
</dbReference>
<dbReference type="SUPFAM" id="SSF55729">
    <property type="entry name" value="Acyl-CoA N-acyltransferases (Nat)"/>
    <property type="match status" value="1"/>
</dbReference>
<evidence type="ECO:0000313" key="3">
    <source>
        <dbReference type="Proteomes" id="UP000002484"/>
    </source>
</evidence>
<evidence type="ECO:0000313" key="2">
    <source>
        <dbReference type="EMBL" id="ADP81964.1"/>
    </source>
</evidence>
<sequence length="157" mass="17377">MLGRVCVFVVREARPDDYDAIAAVTDDWWGRPVRGALSRLFLDHFHRSSRVVEDDSGLAAFLVAFHSPSRPRVAYIHFVGVRPDRRGTGLARSLYEDFFRSATAHGCREVEAITAPSNAGSIAFHRALGFTVDGPIPDYDGPGKPMMKFRRALVDSG</sequence>
<accession>E3J6P0</accession>
<dbReference type="eggNOG" id="COG0456">
    <property type="taxonomic scope" value="Bacteria"/>
</dbReference>
<dbReference type="InterPro" id="IPR016181">
    <property type="entry name" value="Acyl_CoA_acyltransferase"/>
</dbReference>
<dbReference type="PANTHER" id="PTHR43072:SF36">
    <property type="entry name" value="RIBOSOMAL-PROTEIN-ALANINE ACETYLTRANSFERASE"/>
    <property type="match status" value="1"/>
</dbReference>
<gene>
    <name evidence="2" type="ordered locus">FraEuI1c_3958</name>
</gene>
<dbReference type="GO" id="GO:0016747">
    <property type="term" value="F:acyltransferase activity, transferring groups other than amino-acyl groups"/>
    <property type="evidence" value="ECO:0007669"/>
    <property type="project" value="InterPro"/>
</dbReference>